<sequence>MKVTLSASYKTHFHLRRPTQITSAPAGRLLILSQATSSSHGDDAPTAIRSLNSVLLKPGNLKTISVCN</sequence>
<dbReference type="AlphaFoldDB" id="A0AAU9MAS7"/>
<keyword evidence="2" id="KW-1185">Reference proteome</keyword>
<evidence type="ECO:0000313" key="1">
    <source>
        <dbReference type="EMBL" id="CAH1424161.1"/>
    </source>
</evidence>
<protein>
    <submittedName>
        <fullName evidence="1">Uncharacterized protein</fullName>
    </submittedName>
</protein>
<gene>
    <name evidence="1" type="ORF">LVIROSA_LOCUS11392</name>
</gene>
<dbReference type="Proteomes" id="UP001157418">
    <property type="component" value="Unassembled WGS sequence"/>
</dbReference>
<comment type="caution">
    <text evidence="1">The sequence shown here is derived from an EMBL/GenBank/DDBJ whole genome shotgun (WGS) entry which is preliminary data.</text>
</comment>
<reference evidence="1 2" key="1">
    <citation type="submission" date="2022-01" db="EMBL/GenBank/DDBJ databases">
        <authorList>
            <person name="Xiong W."/>
            <person name="Schranz E."/>
        </authorList>
    </citation>
    <scope>NUCLEOTIDE SEQUENCE [LARGE SCALE GENOMIC DNA]</scope>
</reference>
<dbReference type="EMBL" id="CAKMRJ010001391">
    <property type="protein sequence ID" value="CAH1424161.1"/>
    <property type="molecule type" value="Genomic_DNA"/>
</dbReference>
<evidence type="ECO:0000313" key="2">
    <source>
        <dbReference type="Proteomes" id="UP001157418"/>
    </source>
</evidence>
<name>A0AAU9MAS7_9ASTR</name>
<organism evidence="1 2">
    <name type="scientific">Lactuca virosa</name>
    <dbReference type="NCBI Taxonomy" id="75947"/>
    <lineage>
        <taxon>Eukaryota</taxon>
        <taxon>Viridiplantae</taxon>
        <taxon>Streptophyta</taxon>
        <taxon>Embryophyta</taxon>
        <taxon>Tracheophyta</taxon>
        <taxon>Spermatophyta</taxon>
        <taxon>Magnoliopsida</taxon>
        <taxon>eudicotyledons</taxon>
        <taxon>Gunneridae</taxon>
        <taxon>Pentapetalae</taxon>
        <taxon>asterids</taxon>
        <taxon>campanulids</taxon>
        <taxon>Asterales</taxon>
        <taxon>Asteraceae</taxon>
        <taxon>Cichorioideae</taxon>
        <taxon>Cichorieae</taxon>
        <taxon>Lactucinae</taxon>
        <taxon>Lactuca</taxon>
    </lineage>
</organism>
<accession>A0AAU9MAS7</accession>
<proteinExistence type="predicted"/>